<sequence>MYAYRVSNNPHPFSLSTISFIFPQDPHPFSLSTISFIFPQDPHPFSLSTISFIFPQDPHPPHGVVHSPSALPAPSLVTYLFSRSKNLLSSTLHQSLCSSCNH</sequence>
<keyword evidence="2" id="KW-1185">Reference proteome</keyword>
<dbReference type="AlphaFoldDB" id="A0AAE1DS78"/>
<gene>
    <name evidence="1" type="ORF">RRG08_001175</name>
</gene>
<organism evidence="1 2">
    <name type="scientific">Elysia crispata</name>
    <name type="common">lettuce slug</name>
    <dbReference type="NCBI Taxonomy" id="231223"/>
    <lineage>
        <taxon>Eukaryota</taxon>
        <taxon>Metazoa</taxon>
        <taxon>Spiralia</taxon>
        <taxon>Lophotrochozoa</taxon>
        <taxon>Mollusca</taxon>
        <taxon>Gastropoda</taxon>
        <taxon>Heterobranchia</taxon>
        <taxon>Euthyneura</taxon>
        <taxon>Panpulmonata</taxon>
        <taxon>Sacoglossa</taxon>
        <taxon>Placobranchoidea</taxon>
        <taxon>Plakobranchidae</taxon>
        <taxon>Elysia</taxon>
    </lineage>
</organism>
<protein>
    <submittedName>
        <fullName evidence="1">Uncharacterized protein</fullName>
    </submittedName>
</protein>
<evidence type="ECO:0000313" key="2">
    <source>
        <dbReference type="Proteomes" id="UP001283361"/>
    </source>
</evidence>
<proteinExistence type="predicted"/>
<dbReference type="Proteomes" id="UP001283361">
    <property type="component" value="Unassembled WGS sequence"/>
</dbReference>
<dbReference type="EMBL" id="JAWDGP010002663">
    <property type="protein sequence ID" value="KAK3781111.1"/>
    <property type="molecule type" value="Genomic_DNA"/>
</dbReference>
<accession>A0AAE1DS78</accession>
<name>A0AAE1DS78_9GAST</name>
<evidence type="ECO:0000313" key="1">
    <source>
        <dbReference type="EMBL" id="KAK3781111.1"/>
    </source>
</evidence>
<reference evidence="1" key="1">
    <citation type="journal article" date="2023" name="G3 (Bethesda)">
        <title>A reference genome for the long-term kleptoplast-retaining sea slug Elysia crispata morphotype clarki.</title>
        <authorList>
            <person name="Eastman K.E."/>
            <person name="Pendleton A.L."/>
            <person name="Shaikh M.A."/>
            <person name="Suttiyut T."/>
            <person name="Ogas R."/>
            <person name="Tomko P."/>
            <person name="Gavelis G."/>
            <person name="Widhalm J.R."/>
            <person name="Wisecaver J.H."/>
        </authorList>
    </citation>
    <scope>NUCLEOTIDE SEQUENCE</scope>
    <source>
        <strain evidence="1">ECLA1</strain>
    </source>
</reference>
<comment type="caution">
    <text evidence="1">The sequence shown here is derived from an EMBL/GenBank/DDBJ whole genome shotgun (WGS) entry which is preliminary data.</text>
</comment>